<evidence type="ECO:0000313" key="2">
    <source>
        <dbReference type="EMBL" id="QHW30552.1"/>
    </source>
</evidence>
<protein>
    <recommendedName>
        <fullName evidence="4">Lipoprotein</fullName>
    </recommendedName>
</protein>
<feature type="signal peptide" evidence="1">
    <location>
        <begin position="1"/>
        <end position="30"/>
    </location>
</feature>
<evidence type="ECO:0000256" key="1">
    <source>
        <dbReference type="SAM" id="SignalP"/>
    </source>
</evidence>
<keyword evidence="3" id="KW-1185">Reference proteome</keyword>
<dbReference type="Proteomes" id="UP000479114">
    <property type="component" value="Chromosome"/>
</dbReference>
<dbReference type="EMBL" id="CP048286">
    <property type="protein sequence ID" value="QHW30552.1"/>
    <property type="molecule type" value="Genomic_DNA"/>
</dbReference>
<keyword evidence="1" id="KW-0732">Signal</keyword>
<dbReference type="RefSeq" id="WP_162639328.1">
    <property type="nucleotide sequence ID" value="NZ_CP048286.1"/>
</dbReference>
<sequence>MNRKRNWIAPCAVIVVLAGLLAACSGGNEAATTNGGNMQENHDAAGTVETPVIAAADEDPAPAPTEKEDDSVRALFKLPSGQLSVKPVTKAVVQAFDAPSCYGAQNDLKWQGEYEAVWEPDKGDTVRIGTFPADFEIVQQTDKPITMQHFRFGDTDLLVYVPRYTDCHALETYFFGVQDGEAFPVPMVMSDKETWPNIGQLPGHLLQVKNGEMIVTGGYAAGQDTIPVYYFRYDAANRVLVLTKTEQAQVNAIIQ</sequence>
<proteinExistence type="predicted"/>
<evidence type="ECO:0000313" key="3">
    <source>
        <dbReference type="Proteomes" id="UP000479114"/>
    </source>
</evidence>
<feature type="chain" id="PRO_5025513943" description="Lipoprotein" evidence="1">
    <location>
        <begin position="31"/>
        <end position="255"/>
    </location>
</feature>
<dbReference type="AlphaFoldDB" id="A0A6C0P1F0"/>
<dbReference type="KEGG" id="prz:GZH47_06590"/>
<reference evidence="2 3" key="1">
    <citation type="submission" date="2020-02" db="EMBL/GenBank/DDBJ databases">
        <title>Paenibacillus sp. nov., isolated from rhizosphere soil of tomato.</title>
        <authorList>
            <person name="Weon H.-Y."/>
            <person name="Lee S.A."/>
        </authorList>
    </citation>
    <scope>NUCLEOTIDE SEQUENCE [LARGE SCALE GENOMIC DNA]</scope>
    <source>
        <strain evidence="2 3">14171R-81</strain>
    </source>
</reference>
<dbReference type="PROSITE" id="PS51257">
    <property type="entry name" value="PROKAR_LIPOPROTEIN"/>
    <property type="match status" value="1"/>
</dbReference>
<gene>
    <name evidence="2" type="ORF">GZH47_06590</name>
</gene>
<accession>A0A6C0P1F0</accession>
<organism evidence="2 3">
    <name type="scientific">Paenibacillus rhizovicinus</name>
    <dbReference type="NCBI Taxonomy" id="2704463"/>
    <lineage>
        <taxon>Bacteria</taxon>
        <taxon>Bacillati</taxon>
        <taxon>Bacillota</taxon>
        <taxon>Bacilli</taxon>
        <taxon>Bacillales</taxon>
        <taxon>Paenibacillaceae</taxon>
        <taxon>Paenibacillus</taxon>
    </lineage>
</organism>
<name>A0A6C0P1F0_9BACL</name>
<evidence type="ECO:0008006" key="4">
    <source>
        <dbReference type="Google" id="ProtNLM"/>
    </source>
</evidence>